<dbReference type="SUPFAM" id="SSF47113">
    <property type="entry name" value="Histone-fold"/>
    <property type="match status" value="1"/>
</dbReference>
<feature type="compositionally biased region" description="Polar residues" evidence="2">
    <location>
        <begin position="1"/>
        <end position="21"/>
    </location>
</feature>
<dbReference type="GO" id="GO:0000786">
    <property type="term" value="C:nucleosome"/>
    <property type="evidence" value="ECO:0007669"/>
    <property type="project" value="InterPro"/>
</dbReference>
<sequence>MQGQKSILKTPSKTNLNSQASGAKGADSKATKVDTVKNALQNVSLNSRQQASSNSTENVPAKKADRKSTLRVTNNQAQIIRPNGESAVNQEKGKRGRKKSTGTDAQAGQPGKLGATLDEKAKKKRNTRLRGENSFQTYIFRVMKEIKPELSISKNAIAQLNQILANLFENLMDESRRLMIFCKKSTLSSKEIESSIKLLFPGELAKLGVQYGKSSLQKFTENAQN</sequence>
<dbReference type="GO" id="GO:0046982">
    <property type="term" value="F:protein heterodimerization activity"/>
    <property type="evidence" value="ECO:0007669"/>
    <property type="project" value="InterPro"/>
</dbReference>
<dbReference type="GO" id="GO:0030527">
    <property type="term" value="F:structural constituent of chromatin"/>
    <property type="evidence" value="ECO:0007669"/>
    <property type="project" value="InterPro"/>
</dbReference>
<keyword evidence="5" id="KW-1185">Reference proteome</keyword>
<organism evidence="4 5">
    <name type="scientific">Stylonychia lemnae</name>
    <name type="common">Ciliate</name>
    <dbReference type="NCBI Taxonomy" id="5949"/>
    <lineage>
        <taxon>Eukaryota</taxon>
        <taxon>Sar</taxon>
        <taxon>Alveolata</taxon>
        <taxon>Ciliophora</taxon>
        <taxon>Intramacronucleata</taxon>
        <taxon>Spirotrichea</taxon>
        <taxon>Stichotrichia</taxon>
        <taxon>Sporadotrichida</taxon>
        <taxon>Oxytrichidae</taxon>
        <taxon>Stylonychinae</taxon>
        <taxon>Stylonychia</taxon>
    </lineage>
</organism>
<evidence type="ECO:0000259" key="3">
    <source>
        <dbReference type="Pfam" id="PF00125"/>
    </source>
</evidence>
<evidence type="ECO:0000313" key="5">
    <source>
        <dbReference type="Proteomes" id="UP000039865"/>
    </source>
</evidence>
<reference evidence="4 5" key="1">
    <citation type="submission" date="2014-06" db="EMBL/GenBank/DDBJ databases">
        <authorList>
            <person name="Swart Estienne"/>
        </authorList>
    </citation>
    <scope>NUCLEOTIDE SEQUENCE [LARGE SCALE GENOMIC DNA]</scope>
    <source>
        <strain evidence="4 5">130c</strain>
    </source>
</reference>
<evidence type="ECO:0000256" key="1">
    <source>
        <dbReference type="ARBA" id="ARBA00006846"/>
    </source>
</evidence>
<gene>
    <name evidence="4" type="primary">Contig5476.g5852</name>
    <name evidence="4" type="ORF">STYLEM_20053</name>
</gene>
<dbReference type="GO" id="GO:0003677">
    <property type="term" value="F:DNA binding"/>
    <property type="evidence" value="ECO:0007669"/>
    <property type="project" value="InterPro"/>
</dbReference>
<dbReference type="OMA" id="KFTENAQ"/>
<dbReference type="SMART" id="SM00427">
    <property type="entry name" value="H2B"/>
    <property type="match status" value="1"/>
</dbReference>
<dbReference type="PANTHER" id="PTHR23428">
    <property type="entry name" value="HISTONE H2B"/>
    <property type="match status" value="1"/>
</dbReference>
<proteinExistence type="inferred from homology"/>
<dbReference type="EMBL" id="CCKQ01018904">
    <property type="protein sequence ID" value="CDW90905.1"/>
    <property type="molecule type" value="Genomic_DNA"/>
</dbReference>
<feature type="compositionally biased region" description="Polar residues" evidence="2">
    <location>
        <begin position="38"/>
        <end position="58"/>
    </location>
</feature>
<dbReference type="AlphaFoldDB" id="A0A078B8T7"/>
<dbReference type="PRINTS" id="PR00621">
    <property type="entry name" value="HISTONEH2B"/>
</dbReference>
<feature type="domain" description="Core Histone H2A/H2B/H3" evidence="3">
    <location>
        <begin position="120"/>
        <end position="198"/>
    </location>
</feature>
<dbReference type="InterPro" id="IPR007125">
    <property type="entry name" value="H2A/H2B/H3"/>
</dbReference>
<protein>
    <submittedName>
        <fullName evidence="4">Histone h2b</fullName>
    </submittedName>
</protein>
<dbReference type="CDD" id="cd22910">
    <property type="entry name" value="HFD_H2B"/>
    <property type="match status" value="1"/>
</dbReference>
<accession>A0A078B8T7</accession>
<dbReference type="Gene3D" id="1.10.20.10">
    <property type="entry name" value="Histone, subunit A"/>
    <property type="match status" value="1"/>
</dbReference>
<dbReference type="Proteomes" id="UP000039865">
    <property type="component" value="Unassembled WGS sequence"/>
</dbReference>
<comment type="similarity">
    <text evidence="1">Belongs to the histone H2B family.</text>
</comment>
<evidence type="ECO:0000256" key="2">
    <source>
        <dbReference type="SAM" id="MobiDB-lite"/>
    </source>
</evidence>
<dbReference type="InterPro" id="IPR009072">
    <property type="entry name" value="Histone-fold"/>
</dbReference>
<dbReference type="InParanoid" id="A0A078B8T7"/>
<name>A0A078B8T7_STYLE</name>
<feature type="compositionally biased region" description="Basic and acidic residues" evidence="2">
    <location>
        <begin position="26"/>
        <end position="35"/>
    </location>
</feature>
<dbReference type="Pfam" id="PF00125">
    <property type="entry name" value="Histone"/>
    <property type="match status" value="1"/>
</dbReference>
<feature type="region of interest" description="Disordered" evidence="2">
    <location>
        <begin position="1"/>
        <end position="127"/>
    </location>
</feature>
<dbReference type="InterPro" id="IPR000558">
    <property type="entry name" value="Histone_H2B"/>
</dbReference>
<evidence type="ECO:0000313" key="4">
    <source>
        <dbReference type="EMBL" id="CDW90905.1"/>
    </source>
</evidence>